<keyword evidence="7 8" id="KW-0472">Membrane</keyword>
<feature type="transmembrane region" description="Helical" evidence="8">
    <location>
        <begin position="146"/>
        <end position="172"/>
    </location>
</feature>
<dbReference type="EMBL" id="FOEI01000001">
    <property type="protein sequence ID" value="SEP59572.1"/>
    <property type="molecule type" value="Genomic_DNA"/>
</dbReference>
<feature type="transmembrane region" description="Helical" evidence="8">
    <location>
        <begin position="63"/>
        <end position="89"/>
    </location>
</feature>
<keyword evidence="5 8" id="KW-0812">Transmembrane</keyword>
<organism evidence="9 10">
    <name type="scientific">Flavobacterium urocaniciphilum</name>
    <dbReference type="NCBI Taxonomy" id="1299341"/>
    <lineage>
        <taxon>Bacteria</taxon>
        <taxon>Pseudomonadati</taxon>
        <taxon>Bacteroidota</taxon>
        <taxon>Flavobacteriia</taxon>
        <taxon>Flavobacteriales</taxon>
        <taxon>Flavobacteriaceae</taxon>
        <taxon>Flavobacterium</taxon>
    </lineage>
</organism>
<evidence type="ECO:0000256" key="2">
    <source>
        <dbReference type="ARBA" id="ARBA00009773"/>
    </source>
</evidence>
<dbReference type="OrthoDB" id="9793390at2"/>
<evidence type="ECO:0000256" key="6">
    <source>
        <dbReference type="ARBA" id="ARBA00022989"/>
    </source>
</evidence>
<comment type="subcellular location">
    <subcellularLocation>
        <location evidence="1">Cell membrane</location>
        <topology evidence="1">Multi-pass membrane protein</topology>
    </subcellularLocation>
</comment>
<keyword evidence="6 8" id="KW-1133">Transmembrane helix</keyword>
<dbReference type="GO" id="GO:0055085">
    <property type="term" value="P:transmembrane transport"/>
    <property type="evidence" value="ECO:0007669"/>
    <property type="project" value="TreeGrafter"/>
</dbReference>
<evidence type="ECO:0000256" key="3">
    <source>
        <dbReference type="ARBA" id="ARBA00022448"/>
    </source>
</evidence>
<dbReference type="Proteomes" id="UP000198648">
    <property type="component" value="Unassembled WGS sequence"/>
</dbReference>
<evidence type="ECO:0000313" key="9">
    <source>
        <dbReference type="EMBL" id="SEP59572.1"/>
    </source>
</evidence>
<evidence type="ECO:0000313" key="10">
    <source>
        <dbReference type="Proteomes" id="UP000198648"/>
    </source>
</evidence>
<dbReference type="RefSeq" id="WP_091464688.1">
    <property type="nucleotide sequence ID" value="NZ_FOEI01000001.1"/>
</dbReference>
<feature type="transmembrane region" description="Helical" evidence="8">
    <location>
        <begin position="315"/>
        <end position="338"/>
    </location>
</feature>
<dbReference type="STRING" id="1299341.SAMN05444005_101498"/>
<gene>
    <name evidence="9" type="ORF">SAMN05444005_101498</name>
</gene>
<keyword evidence="4" id="KW-1003">Cell membrane</keyword>
<dbReference type="AlphaFoldDB" id="A0A1H8Z5C8"/>
<feature type="transmembrane region" description="Helical" evidence="8">
    <location>
        <begin position="236"/>
        <end position="264"/>
    </location>
</feature>
<feature type="transmembrane region" description="Helical" evidence="8">
    <location>
        <begin position="33"/>
        <end position="51"/>
    </location>
</feature>
<evidence type="ECO:0000256" key="4">
    <source>
        <dbReference type="ARBA" id="ARBA00022475"/>
    </source>
</evidence>
<dbReference type="InterPro" id="IPR002549">
    <property type="entry name" value="AI-2E-like"/>
</dbReference>
<evidence type="ECO:0000256" key="8">
    <source>
        <dbReference type="SAM" id="Phobius"/>
    </source>
</evidence>
<proteinExistence type="inferred from homology"/>
<evidence type="ECO:0000256" key="7">
    <source>
        <dbReference type="ARBA" id="ARBA00023136"/>
    </source>
</evidence>
<keyword evidence="3" id="KW-0813">Transport</keyword>
<comment type="similarity">
    <text evidence="2">Belongs to the autoinducer-2 exporter (AI-2E) (TC 2.A.86) family.</text>
</comment>
<evidence type="ECO:0000256" key="5">
    <source>
        <dbReference type="ARBA" id="ARBA00022692"/>
    </source>
</evidence>
<dbReference type="Pfam" id="PF01594">
    <property type="entry name" value="AI-2E_transport"/>
    <property type="match status" value="1"/>
</dbReference>
<feature type="transmembrane region" description="Helical" evidence="8">
    <location>
        <begin position="276"/>
        <end position="295"/>
    </location>
</feature>
<dbReference type="PANTHER" id="PTHR21716:SF53">
    <property type="entry name" value="PERMEASE PERM-RELATED"/>
    <property type="match status" value="1"/>
</dbReference>
<feature type="transmembrane region" description="Helical" evidence="8">
    <location>
        <begin position="208"/>
        <end position="230"/>
    </location>
</feature>
<evidence type="ECO:0000256" key="1">
    <source>
        <dbReference type="ARBA" id="ARBA00004651"/>
    </source>
</evidence>
<feature type="transmembrane region" description="Helical" evidence="8">
    <location>
        <begin position="9"/>
        <end position="27"/>
    </location>
</feature>
<dbReference type="GO" id="GO:0005886">
    <property type="term" value="C:plasma membrane"/>
    <property type="evidence" value="ECO:0007669"/>
    <property type="project" value="UniProtKB-SubCell"/>
</dbReference>
<name>A0A1H8Z5C8_9FLAO</name>
<keyword evidence="10" id="KW-1185">Reference proteome</keyword>
<protein>
    <submittedName>
        <fullName evidence="9">Predicted PurR-regulated permease PerM</fullName>
    </submittedName>
</protein>
<dbReference type="PANTHER" id="PTHR21716">
    <property type="entry name" value="TRANSMEMBRANE PROTEIN"/>
    <property type="match status" value="1"/>
</dbReference>
<accession>A0A1H8Z5C8</accession>
<sequence>MQTKEISNALLRTIFILLSIAVSGYLLYSISTIIIYVVCAVLLSFMAEPISNFLQKKLKIKPILAIIISLSFFILLAFGIIMLFIPLLLNQSKNLSLLDVNSLESNYILFVNNVDTWLQGHNINYRNYINIEKISKSLNFNFIADIVNTIISSIGNFGMAFFSVFFICFFLLKDQKLVTQNLKSVLPAKQKWRILASLLRIKSMLAKYTIGLFLQLLTVFILYLVVLLIFGVENAFVIALLGAILNIIPYVGPIIACIMTAFLTMLGHINQDFQTVILPTTLYVIVGYLIVQAIDNNISQPIIFSKSTNSHPLEIFLVTIISGTLLGIVGMIIAIPLYTSIKVILKEFYPKNKFIQVLTRSL</sequence>
<reference evidence="9 10" key="1">
    <citation type="submission" date="2016-10" db="EMBL/GenBank/DDBJ databases">
        <authorList>
            <person name="de Groot N.N."/>
        </authorList>
    </citation>
    <scope>NUCLEOTIDE SEQUENCE [LARGE SCALE GENOMIC DNA]</scope>
    <source>
        <strain evidence="9 10">DSM 27078</strain>
    </source>
</reference>